<feature type="transmembrane region" description="Helical" evidence="1">
    <location>
        <begin position="135"/>
        <end position="161"/>
    </location>
</feature>
<dbReference type="OrthoDB" id="266721at2759"/>
<keyword evidence="1" id="KW-1133">Transmembrane helix</keyword>
<accession>A0A836K872</accession>
<feature type="transmembrane region" description="Helical" evidence="1">
    <location>
        <begin position="104"/>
        <end position="128"/>
    </location>
</feature>
<protein>
    <submittedName>
        <fullName evidence="2">Uncharacterized protein</fullName>
    </submittedName>
</protein>
<evidence type="ECO:0000313" key="2">
    <source>
        <dbReference type="EMBL" id="KAG5466834.1"/>
    </source>
</evidence>
<proteinExistence type="predicted"/>
<evidence type="ECO:0000256" key="1">
    <source>
        <dbReference type="SAM" id="Phobius"/>
    </source>
</evidence>
<reference evidence="3" key="1">
    <citation type="journal article" date="2021" name="Microbiol. Resour. Announc.">
        <title>LGAAP: Leishmaniinae Genome Assembly and Annotation Pipeline.</title>
        <authorList>
            <person name="Almutairi H."/>
            <person name="Urbaniak M.D."/>
            <person name="Bates M.D."/>
            <person name="Jariyapan N."/>
            <person name="Kwakye-Nuako G."/>
            <person name="Thomaz-Soccol V."/>
            <person name="Al-Salem W.S."/>
            <person name="Dillon R.J."/>
            <person name="Bates P.A."/>
            <person name="Gatherer D."/>
        </authorList>
    </citation>
    <scope>NUCLEOTIDE SEQUENCE [LARGE SCALE GENOMIC DNA]</scope>
</reference>
<keyword evidence="1" id="KW-0472">Membrane</keyword>
<keyword evidence="3" id="KW-1185">Reference proteome</keyword>
<organism evidence="2 3">
    <name type="scientific">Leishmania martiniquensis</name>
    <dbReference type="NCBI Taxonomy" id="1580590"/>
    <lineage>
        <taxon>Eukaryota</taxon>
        <taxon>Discoba</taxon>
        <taxon>Euglenozoa</taxon>
        <taxon>Kinetoplastea</taxon>
        <taxon>Metakinetoplastina</taxon>
        <taxon>Trypanosomatida</taxon>
        <taxon>Trypanosomatidae</taxon>
        <taxon>Leishmaniinae</taxon>
        <taxon>Leishmania</taxon>
    </lineage>
</organism>
<sequence>MFKQTRSVMVYVTCAALTISLMVCSVLSPIQVLSVGERMLRVYGVALVYDLPPGGSSASSGGSSQWCNRIDNVSSCTSLPTEAVQVRIPLEKLPPSTLKNVMTAYLSFASLCLCTCLSLLISVMVELLPTKHGRAAVLVTRVLTMLVPLTAVLCFAMAAVLGLRSSLYCTVAAAYCTDMGSESPASKLHSGFFSSVGAVIIGLLVAMLPPVLKW</sequence>
<dbReference type="SMR" id="A0A836K872"/>
<gene>
    <name evidence="2" type="ORF">LSCM1_01011</name>
</gene>
<keyword evidence="1" id="KW-0812">Transmembrane</keyword>
<dbReference type="Proteomes" id="UP000673552">
    <property type="component" value="Unassembled WGS sequence"/>
</dbReference>
<dbReference type="RefSeq" id="XP_067174742.1">
    <property type="nucleotide sequence ID" value="XM_067318637.1"/>
</dbReference>
<feature type="transmembrane region" description="Helical" evidence="1">
    <location>
        <begin position="192"/>
        <end position="212"/>
    </location>
</feature>
<dbReference type="EMBL" id="JAFEUZ010000035">
    <property type="protein sequence ID" value="KAG5466834.1"/>
    <property type="molecule type" value="Genomic_DNA"/>
</dbReference>
<dbReference type="AlphaFoldDB" id="A0A836K872"/>
<evidence type="ECO:0000313" key="3">
    <source>
        <dbReference type="Proteomes" id="UP000673552"/>
    </source>
</evidence>
<name>A0A836K872_9TRYP</name>
<comment type="caution">
    <text evidence="2">The sequence shown here is derived from an EMBL/GenBank/DDBJ whole genome shotgun (WGS) entry which is preliminary data.</text>
</comment>
<dbReference type="KEGG" id="lmat:92511149"/>
<reference evidence="3" key="2">
    <citation type="journal article" date="2021" name="Sci. Data">
        <title>Chromosome-scale genome sequencing, assembly and annotation of six genomes from subfamily Leishmaniinae.</title>
        <authorList>
            <person name="Almutairi H."/>
            <person name="Urbaniak M.D."/>
            <person name="Bates M.D."/>
            <person name="Jariyapan N."/>
            <person name="Kwakye-Nuako G."/>
            <person name="Thomaz Soccol V."/>
            <person name="Al-Salem W.S."/>
            <person name="Dillon R.J."/>
            <person name="Bates P.A."/>
            <person name="Gatherer D."/>
        </authorList>
    </citation>
    <scope>NUCLEOTIDE SEQUENCE [LARGE SCALE GENOMIC DNA]</scope>
</reference>
<feature type="transmembrane region" description="Helical" evidence="1">
    <location>
        <begin position="7"/>
        <end position="30"/>
    </location>
</feature>
<dbReference type="GeneID" id="92511149"/>